<evidence type="ECO:0000256" key="1">
    <source>
        <dbReference type="ARBA" id="ARBA00008553"/>
    </source>
</evidence>
<dbReference type="Pfam" id="PF00673">
    <property type="entry name" value="Ribosomal_L5_C"/>
    <property type="match status" value="1"/>
</dbReference>
<evidence type="ECO:0000256" key="7">
    <source>
        <dbReference type="HAMAP-Rule" id="MF_01333"/>
    </source>
</evidence>
<dbReference type="GO" id="GO:0005840">
    <property type="term" value="C:ribosome"/>
    <property type="evidence" value="ECO:0007669"/>
    <property type="project" value="UniProtKB-KW"/>
</dbReference>
<dbReference type="InterPro" id="IPR057266">
    <property type="entry name" value="Ribosomal_uL5_euk/arc-type"/>
</dbReference>
<dbReference type="EMBL" id="CP002098">
    <property type="protein sequence ID" value="ADM27012.1"/>
    <property type="molecule type" value="Genomic_DNA"/>
</dbReference>
<dbReference type="HOGENOM" id="CLU_061015_3_0_2"/>
<reference evidence="10 11" key="1">
    <citation type="journal article" date="2010" name="Stand. Genomic Sci.">
        <title>Complete genome sequence of Ignisphaera aggregans type strain (AQ1.S1).</title>
        <authorList>
            <person name="Goker M."/>
            <person name="Held B."/>
            <person name="Lapidus A."/>
            <person name="Nolan M."/>
            <person name="Spring S."/>
            <person name="Yasawong M."/>
            <person name="Lucas S."/>
            <person name="Glavina Del Rio T."/>
            <person name="Tice H."/>
            <person name="Cheng J.F."/>
            <person name="Goodwin L."/>
            <person name="Tapia R."/>
            <person name="Pitluck S."/>
            <person name="Liolios K."/>
            <person name="Ivanova N."/>
            <person name="Mavromatis K."/>
            <person name="Mikhailova N."/>
            <person name="Pati A."/>
            <person name="Chen A."/>
            <person name="Palaniappan K."/>
            <person name="Brambilla E."/>
            <person name="Land M."/>
            <person name="Hauser L."/>
            <person name="Chang Y.J."/>
            <person name="Jeffries C.D."/>
            <person name="Brettin T."/>
            <person name="Detter J.C."/>
            <person name="Han C."/>
            <person name="Rohde M."/>
            <person name="Sikorski J."/>
            <person name="Woyke T."/>
            <person name="Bristow J."/>
            <person name="Eisen J.A."/>
            <person name="Markowitz V."/>
            <person name="Hugenholtz P."/>
            <person name="Kyrpides N.C."/>
            <person name="Klenk H.P."/>
        </authorList>
    </citation>
    <scope>NUCLEOTIDE SEQUENCE [LARGE SCALE GENOMIC DNA]</scope>
    <source>
        <strain evidence="11">DSM 17230 / JCM 13409 / AQ1.S1</strain>
    </source>
</reference>
<dbReference type="NCBIfam" id="NF003258">
    <property type="entry name" value="PRK04219.1"/>
    <property type="match status" value="1"/>
</dbReference>
<dbReference type="SUPFAM" id="SSF55282">
    <property type="entry name" value="RL5-like"/>
    <property type="match status" value="1"/>
</dbReference>
<dbReference type="InterPro" id="IPR031309">
    <property type="entry name" value="Ribosomal_uL5_C"/>
</dbReference>
<keyword evidence="5 7" id="KW-0689">Ribosomal protein</keyword>
<dbReference type="GO" id="GO:0019843">
    <property type="term" value="F:rRNA binding"/>
    <property type="evidence" value="ECO:0007669"/>
    <property type="project" value="UniProtKB-UniRule"/>
</dbReference>
<accession>E0SPZ0</accession>
<keyword evidence="11" id="KW-1185">Reference proteome</keyword>
<gene>
    <name evidence="7" type="primary">rpl5</name>
    <name evidence="10" type="ordered locus">Igag_0161</name>
</gene>
<organism evidence="10 11">
    <name type="scientific">Ignisphaera aggregans (strain DSM 17230 / JCM 13409 / AQ1.S1)</name>
    <dbReference type="NCBI Taxonomy" id="583356"/>
    <lineage>
        <taxon>Archaea</taxon>
        <taxon>Thermoproteota</taxon>
        <taxon>Thermoprotei</taxon>
        <taxon>Desulfurococcales</taxon>
        <taxon>Desulfurococcaceae</taxon>
        <taxon>Ignisphaera</taxon>
    </lineage>
</organism>
<dbReference type="HAMAP" id="MF_01333_A">
    <property type="entry name" value="Ribosomal_uL5_A"/>
    <property type="match status" value="1"/>
</dbReference>
<sequence>MSIETLSIIKGNAITLSKIPETVESSFLSKDKVISILEKWRSNPMLIPRIAKVTINISVGGATERLDKAARLLEQLTGQKPSLRRAKKTIKEFGISKKQLIAAVVTLRGAKAHEFLRKALYAVNNTLRYRNFDATGNISFGIKEHLLLPGVRYDPDIGIFGMDISVTIERCGYRVAKRRRCRSSIPMRHRVSREESILFMEILYGIRVIGERHG</sequence>
<evidence type="ECO:0000259" key="8">
    <source>
        <dbReference type="Pfam" id="PF00281"/>
    </source>
</evidence>
<evidence type="ECO:0000256" key="2">
    <source>
        <dbReference type="ARBA" id="ARBA00022555"/>
    </source>
</evidence>
<keyword evidence="4 7" id="KW-0694">RNA-binding</keyword>
<feature type="domain" description="Large ribosomal subunit protein uL5 N-terminal" evidence="8">
    <location>
        <begin position="43"/>
        <end position="95"/>
    </location>
</feature>
<dbReference type="GO" id="GO:0003735">
    <property type="term" value="F:structural constituent of ribosome"/>
    <property type="evidence" value="ECO:0007669"/>
    <property type="project" value="InterPro"/>
</dbReference>
<comment type="function">
    <text evidence="7">This is 1 of the proteins that bind and probably mediate the attachment of the 5S RNA into the large ribosomal subunit, where it forms part of the central protuberance. In the 70S ribosome it contacts protein S13 of the 30S subunit (bridge B1b), connecting the 2 subunits; this bridge is implicated in subunit movement. May contact the P site tRNA; the 5S rRNA and some of its associated proteins might help stabilize positioning of ribosome-bound tRNAs.</text>
</comment>
<name>E0SPZ0_IGNAA</name>
<dbReference type="FunFam" id="3.30.1440.10:FF:000002">
    <property type="entry name" value="60S ribosomal protein L11"/>
    <property type="match status" value="1"/>
</dbReference>
<proteinExistence type="inferred from homology"/>
<dbReference type="InterPro" id="IPR031310">
    <property type="entry name" value="Ribosomal_uL5_N"/>
</dbReference>
<evidence type="ECO:0000256" key="4">
    <source>
        <dbReference type="ARBA" id="ARBA00022884"/>
    </source>
</evidence>
<dbReference type="GO" id="GO:0006412">
    <property type="term" value="P:translation"/>
    <property type="evidence" value="ECO:0007669"/>
    <property type="project" value="UniProtKB-UniRule"/>
</dbReference>
<evidence type="ECO:0000256" key="6">
    <source>
        <dbReference type="ARBA" id="ARBA00023274"/>
    </source>
</evidence>
<feature type="domain" description="Large ribosomal subunit protein uL5 C-terminal" evidence="9">
    <location>
        <begin position="101"/>
        <end position="176"/>
    </location>
</feature>
<comment type="similarity">
    <text evidence="1 7">Belongs to the universal ribosomal protein uL5 family.</text>
</comment>
<dbReference type="Proteomes" id="UP000001304">
    <property type="component" value="Chromosome"/>
</dbReference>
<dbReference type="Gene3D" id="3.30.1440.10">
    <property type="match status" value="1"/>
</dbReference>
<dbReference type="GO" id="GO:1990904">
    <property type="term" value="C:ribonucleoprotein complex"/>
    <property type="evidence" value="ECO:0007669"/>
    <property type="project" value="UniProtKB-KW"/>
</dbReference>
<evidence type="ECO:0000313" key="10">
    <source>
        <dbReference type="EMBL" id="ADM27012.1"/>
    </source>
</evidence>
<comment type="subunit">
    <text evidence="7">Part of the 50S ribosomal subunit; contacts the 5S rRNA and probably tRNA. Forms a bridge to the 30S subunit in the 70S ribosome.</text>
</comment>
<dbReference type="PANTHER" id="PTHR11994">
    <property type="entry name" value="60S RIBOSOMAL PROTEIN L11-RELATED"/>
    <property type="match status" value="1"/>
</dbReference>
<protein>
    <recommendedName>
        <fullName evidence="7">Large ribosomal subunit protein uL5</fullName>
    </recommendedName>
</protein>
<dbReference type="AlphaFoldDB" id="E0SPZ0"/>
<evidence type="ECO:0000313" key="11">
    <source>
        <dbReference type="Proteomes" id="UP000001304"/>
    </source>
</evidence>
<dbReference type="GO" id="GO:0000049">
    <property type="term" value="F:tRNA binding"/>
    <property type="evidence" value="ECO:0007669"/>
    <property type="project" value="UniProtKB-UniRule"/>
</dbReference>
<dbReference type="Pfam" id="PF00281">
    <property type="entry name" value="Ribosomal_L5"/>
    <property type="match status" value="1"/>
</dbReference>
<evidence type="ECO:0000256" key="5">
    <source>
        <dbReference type="ARBA" id="ARBA00022980"/>
    </source>
</evidence>
<dbReference type="KEGG" id="iag:Igag_0161"/>
<evidence type="ECO:0000259" key="9">
    <source>
        <dbReference type="Pfam" id="PF00673"/>
    </source>
</evidence>
<keyword evidence="6 7" id="KW-0687">Ribonucleoprotein</keyword>
<keyword evidence="2 7" id="KW-0820">tRNA-binding</keyword>
<evidence type="ECO:0000256" key="3">
    <source>
        <dbReference type="ARBA" id="ARBA00022730"/>
    </source>
</evidence>
<dbReference type="InterPro" id="IPR022804">
    <property type="entry name" value="Ribosomal_uL5_arc"/>
</dbReference>
<dbReference type="InterPro" id="IPR002132">
    <property type="entry name" value="Ribosomal_uL5"/>
</dbReference>
<dbReference type="InterPro" id="IPR022803">
    <property type="entry name" value="Ribosomal_uL5_dom_sf"/>
</dbReference>
<dbReference type="STRING" id="583356.Igag_0161"/>
<keyword evidence="3 7" id="KW-0699">rRNA-binding</keyword>